<dbReference type="InterPro" id="IPR017896">
    <property type="entry name" value="4Fe4S_Fe-S-bd"/>
</dbReference>
<dbReference type="Proteomes" id="UP000662904">
    <property type="component" value="Chromosome"/>
</dbReference>
<evidence type="ECO:0000256" key="1">
    <source>
        <dbReference type="ARBA" id="ARBA00022723"/>
    </source>
</evidence>
<evidence type="ECO:0000256" key="3">
    <source>
        <dbReference type="ARBA" id="ARBA00023014"/>
    </source>
</evidence>
<dbReference type="RefSeq" id="WP_206706705.1">
    <property type="nucleotide sequence ID" value="NZ_CP059066.1"/>
</dbReference>
<dbReference type="InterPro" id="IPR017900">
    <property type="entry name" value="4Fe4S_Fe_S_CS"/>
</dbReference>
<dbReference type="Pfam" id="PF13484">
    <property type="entry name" value="Fer4_16"/>
    <property type="match status" value="1"/>
</dbReference>
<dbReference type="PROSITE" id="PS00198">
    <property type="entry name" value="4FE4S_FER_1"/>
    <property type="match status" value="1"/>
</dbReference>
<dbReference type="SUPFAM" id="SSF46548">
    <property type="entry name" value="alpha-helical ferredoxin"/>
    <property type="match status" value="1"/>
</dbReference>
<evidence type="ECO:0000259" key="4">
    <source>
        <dbReference type="PROSITE" id="PS51379"/>
    </source>
</evidence>
<evidence type="ECO:0000313" key="5">
    <source>
        <dbReference type="EMBL" id="QSQ09345.1"/>
    </source>
</evidence>
<dbReference type="EC" id="1.17.99.6" evidence="5"/>
<feature type="domain" description="4Fe-4S ferredoxin-type" evidence="4">
    <location>
        <begin position="150"/>
        <end position="179"/>
    </location>
</feature>
<keyword evidence="3" id="KW-0411">Iron-sulfur</keyword>
<reference evidence="5" key="1">
    <citation type="submission" date="2020-07" db="EMBL/GenBank/DDBJ databases">
        <title>Koleobacter methoxysyntrophicus gen. nov., sp. nov., a novel anaerobic bacterium isolated from deep subsurface oil field and proposal of Koleobacterales ord. nov. in the phylum Firmicutes.</title>
        <authorList>
            <person name="Sakamoto S."/>
            <person name="Tamaki H."/>
        </authorList>
    </citation>
    <scope>NUCLEOTIDE SEQUENCE</scope>
    <source>
        <strain evidence="5">NRmbB1</strain>
    </source>
</reference>
<gene>
    <name evidence="5" type="primary">queG_3</name>
    <name evidence="5" type="ORF">H0A61_01706</name>
</gene>
<proteinExistence type="predicted"/>
<evidence type="ECO:0000313" key="6">
    <source>
        <dbReference type="Proteomes" id="UP000662904"/>
    </source>
</evidence>
<name>A0A8A0RLR3_9FIRM</name>
<keyword evidence="6" id="KW-1185">Reference proteome</keyword>
<dbReference type="GO" id="GO:0051536">
    <property type="term" value="F:iron-sulfur cluster binding"/>
    <property type="evidence" value="ECO:0007669"/>
    <property type="project" value="UniProtKB-KW"/>
</dbReference>
<evidence type="ECO:0000256" key="2">
    <source>
        <dbReference type="ARBA" id="ARBA00023004"/>
    </source>
</evidence>
<dbReference type="PROSITE" id="PS51379">
    <property type="entry name" value="4FE4S_FER_2"/>
    <property type="match status" value="1"/>
</dbReference>
<sequence>MDRSGELKDKILEWGGSDVGFSRVEDFLPQAHKHLKWAVTVVFRLSDQIINDISEGPTHTYFHHYRHVNALLDQITLRASSLIQEWGHLAMAVPASQTVDREGFRGFFQHKTAATRAGLGWIGKNALLITGKYGPRVRLATILTDMPLPEGVPVEESGCGNCRECVLRCPALALRGENWAPGKERSLLVDALACSTYMKEHFGHIGRGSVCGMCIEACPRGRGNR</sequence>
<dbReference type="PANTHER" id="PTHR42827:SF1">
    <property type="entry name" value="IRON-SULFUR CLUSTER-BINDING PROTEIN"/>
    <property type="match status" value="1"/>
</dbReference>
<dbReference type="Gene3D" id="3.30.70.20">
    <property type="match status" value="1"/>
</dbReference>
<accession>A0A8A0RLR3</accession>
<keyword evidence="1" id="KW-0479">Metal-binding</keyword>
<dbReference type="GO" id="GO:0052693">
    <property type="term" value="F:epoxyqueuosine reductase activity"/>
    <property type="evidence" value="ECO:0007669"/>
    <property type="project" value="UniProtKB-EC"/>
</dbReference>
<dbReference type="GO" id="GO:0046872">
    <property type="term" value="F:metal ion binding"/>
    <property type="evidence" value="ECO:0007669"/>
    <property type="project" value="UniProtKB-KW"/>
</dbReference>
<dbReference type="KEGG" id="kme:H0A61_01706"/>
<dbReference type="PANTHER" id="PTHR42827">
    <property type="entry name" value="IRON-SULFUR CLUSTER-BINDING PROTEIN-RELATED"/>
    <property type="match status" value="1"/>
</dbReference>
<protein>
    <submittedName>
        <fullName evidence="5">Epoxyqueuosine reductase</fullName>
        <ecNumber evidence="5">1.17.99.6</ecNumber>
    </submittedName>
</protein>
<organism evidence="5 6">
    <name type="scientific">Koleobacter methoxysyntrophicus</name>
    <dbReference type="NCBI Taxonomy" id="2751313"/>
    <lineage>
        <taxon>Bacteria</taxon>
        <taxon>Bacillati</taxon>
        <taxon>Bacillota</taxon>
        <taxon>Clostridia</taxon>
        <taxon>Koleobacterales</taxon>
        <taxon>Koleobacteraceae</taxon>
        <taxon>Koleobacter</taxon>
    </lineage>
</organism>
<dbReference type="AlphaFoldDB" id="A0A8A0RLR3"/>
<keyword evidence="2" id="KW-0408">Iron</keyword>
<dbReference type="EMBL" id="CP059066">
    <property type="protein sequence ID" value="QSQ09345.1"/>
    <property type="molecule type" value="Genomic_DNA"/>
</dbReference>
<keyword evidence="5" id="KW-0560">Oxidoreductase</keyword>